<keyword evidence="8" id="KW-1185">Reference proteome</keyword>
<evidence type="ECO:0000256" key="4">
    <source>
        <dbReference type="ARBA" id="ARBA00022753"/>
    </source>
</evidence>
<comment type="similarity">
    <text evidence="2">Belongs to the VPS35L family.</text>
</comment>
<evidence type="ECO:0000313" key="8">
    <source>
        <dbReference type="Proteomes" id="UP000007879"/>
    </source>
</evidence>
<organism evidence="7 8">
    <name type="scientific">Amphimedon queenslandica</name>
    <name type="common">Sponge</name>
    <dbReference type="NCBI Taxonomy" id="400682"/>
    <lineage>
        <taxon>Eukaryota</taxon>
        <taxon>Metazoa</taxon>
        <taxon>Porifera</taxon>
        <taxon>Demospongiae</taxon>
        <taxon>Heteroscleromorpha</taxon>
        <taxon>Haplosclerida</taxon>
        <taxon>Niphatidae</taxon>
        <taxon>Amphimedon</taxon>
    </lineage>
</organism>
<dbReference type="Proteomes" id="UP000007879">
    <property type="component" value="Unassembled WGS sequence"/>
</dbReference>
<evidence type="ECO:0000256" key="1">
    <source>
        <dbReference type="ARBA" id="ARBA00004177"/>
    </source>
</evidence>
<dbReference type="KEGG" id="aqu:100639268"/>
<dbReference type="AlphaFoldDB" id="A0AAN0IXR0"/>
<keyword evidence="4" id="KW-0967">Endosome</keyword>
<evidence type="ECO:0000313" key="7">
    <source>
        <dbReference type="EnsemblMetazoa" id="XP_019849231.1"/>
    </source>
</evidence>
<evidence type="ECO:0000256" key="6">
    <source>
        <dbReference type="SAM" id="MobiDB-lite"/>
    </source>
</evidence>
<dbReference type="GO" id="GO:0015031">
    <property type="term" value="P:protein transport"/>
    <property type="evidence" value="ECO:0007669"/>
    <property type="project" value="UniProtKB-KW"/>
</dbReference>
<dbReference type="GO" id="GO:0032456">
    <property type="term" value="P:endocytic recycling"/>
    <property type="evidence" value="ECO:0007669"/>
    <property type="project" value="InterPro"/>
</dbReference>
<evidence type="ECO:0000256" key="5">
    <source>
        <dbReference type="ARBA" id="ARBA00022927"/>
    </source>
</evidence>
<proteinExistence type="inferred from homology"/>
<keyword evidence="5" id="KW-0653">Protein transport</keyword>
<dbReference type="GO" id="GO:0005768">
    <property type="term" value="C:endosome"/>
    <property type="evidence" value="ECO:0007669"/>
    <property type="project" value="UniProtKB-SubCell"/>
</dbReference>
<dbReference type="PANTHER" id="PTHR13673:SF0">
    <property type="entry name" value="VPS35 ENDOSOMAL PROTEIN-SORTING FACTOR-LIKE"/>
    <property type="match status" value="1"/>
</dbReference>
<dbReference type="GeneID" id="100639268"/>
<comment type="subcellular location">
    <subcellularLocation>
        <location evidence="1">Endosome</location>
    </subcellularLocation>
</comment>
<evidence type="ECO:0000256" key="3">
    <source>
        <dbReference type="ARBA" id="ARBA00022448"/>
    </source>
</evidence>
<dbReference type="RefSeq" id="XP_019849231.1">
    <property type="nucleotide sequence ID" value="XM_019993672.1"/>
</dbReference>
<keyword evidence="3" id="KW-0813">Transport</keyword>
<feature type="region of interest" description="Disordered" evidence="6">
    <location>
        <begin position="43"/>
        <end position="63"/>
    </location>
</feature>
<reference evidence="8" key="1">
    <citation type="journal article" date="2010" name="Nature">
        <title>The Amphimedon queenslandica genome and the evolution of animal complexity.</title>
        <authorList>
            <person name="Srivastava M."/>
            <person name="Simakov O."/>
            <person name="Chapman J."/>
            <person name="Fahey B."/>
            <person name="Gauthier M.E."/>
            <person name="Mitros T."/>
            <person name="Richards G.S."/>
            <person name="Conaco C."/>
            <person name="Dacre M."/>
            <person name="Hellsten U."/>
            <person name="Larroux C."/>
            <person name="Putnam N.H."/>
            <person name="Stanke M."/>
            <person name="Adamska M."/>
            <person name="Darling A."/>
            <person name="Degnan S.M."/>
            <person name="Oakley T.H."/>
            <person name="Plachetzki D.C."/>
            <person name="Zhai Y."/>
            <person name="Adamski M."/>
            <person name="Calcino A."/>
            <person name="Cummins S.F."/>
            <person name="Goodstein D.M."/>
            <person name="Harris C."/>
            <person name="Jackson D.J."/>
            <person name="Leys S.P."/>
            <person name="Shu S."/>
            <person name="Woodcroft B.J."/>
            <person name="Vervoort M."/>
            <person name="Kosik K.S."/>
            <person name="Manning G."/>
            <person name="Degnan B.M."/>
            <person name="Rokhsar D.S."/>
        </authorList>
    </citation>
    <scope>NUCLEOTIDE SEQUENCE [LARGE SCALE GENOMIC DNA]</scope>
</reference>
<evidence type="ECO:0008006" key="9">
    <source>
        <dbReference type="Google" id="ProtNLM"/>
    </source>
</evidence>
<protein>
    <recommendedName>
        <fullName evidence="9">VPS35 endosomal protein-sorting factor-like</fullName>
    </recommendedName>
</protein>
<dbReference type="PANTHER" id="PTHR13673">
    <property type="entry name" value="ESOPHAGEAL CANCER ASSOCIATED PROTEIN"/>
    <property type="match status" value="1"/>
</dbReference>
<dbReference type="EnsemblMetazoa" id="XM_019993672.1">
    <property type="protein sequence ID" value="XP_019849231.1"/>
    <property type="gene ID" value="LOC100639268"/>
</dbReference>
<evidence type="ECO:0000256" key="2">
    <source>
        <dbReference type="ARBA" id="ARBA00010704"/>
    </source>
</evidence>
<accession>A0AAN0IXR0</accession>
<sequence>MASEWKPRVRQYQLETSRIECPLEDCPPEEHPLKAIVVETIQAKKADKKSKKDKDEPAIVDPLSTKEEIVDPLSQASIDPLSQAISDPLSAVLTDSVKIGSTFGAPVSKEEDRDITFEPWSSKRTGILEKYTTSEKIPITTSFLSNEERQKLETRATAVMEADKVKHRLEQLDDLEDGGQQETLNLSQKEYIRKIDTMNRSLTDAWQRDQRVMSLKITIQCSKLLADNGVIHFYPSKFVLITDILDNFGNLVFERIREKSAYTPPNSSKSIELPKNFSPEQVPESAKETCRNWFFKIASIRELVPRFYVEAALLNCYRFLTDQEFTQALIRLTKMTRGIGDPLVAAYARAYLCRVGQTVATSGREYVVINFTDYLNTFSQLNSDFVQNILAVQSLDMSKYLRLFVPAVEWILQCVAHKGTEKLLEEVIGLIKEKTSSGLVYNALISSFDPRFISKRALEFADLIKDSEETVVSKYELYVSLGNCVVIVDPPEKQRMPLLNNVWKPVMKLEDPSQYISCAQVWIEYVAKHFTRKEVNTLLGDIIKHMMPGKAFEDHYSEILSIVNKILPYFTDFSQLFSMDKFLPYIDLCQKESVKVEASKNIVRSFTVKQTTDTNDPLIINGMMYLCKILHDSLDAMSLNDDRRQISELITSFLGKISFGRDFEQQLSFYVEARAAFSNLDAVLIYLVHNVNLLAMQTRLLVKGNHNRKTASFVRACIAYSFITVPSIDAILYRLNLYLISGRVAVANGALSQGDAFFKAAVTALKEVPQYMDMDHRRQSTEDFAQSFFCNLFSTLLVIPDNPDREPLLLIRSALNSLEDYNWIENSDTKYKVYSSAICLLAAVCQDKYLYSIDKVDSNDALYSGEKKFTNEVVSLVSKLLAVIWNHIKGLTSPDDAKRQAKLALGLFARLSVHSDVTDPAVSKMLVNIWNIAQRENSGLSGDLLARIKSLVSGRKECAGLAGMLAVPTDTF</sequence>
<name>A0AAN0IXR0_AMPQE</name>
<reference evidence="7" key="2">
    <citation type="submission" date="2024-06" db="UniProtKB">
        <authorList>
            <consortium name="EnsemblMetazoa"/>
        </authorList>
    </citation>
    <scope>IDENTIFICATION</scope>
</reference>
<dbReference type="InterPro" id="IPR029705">
    <property type="entry name" value="VPS35L"/>
</dbReference>
<feature type="compositionally biased region" description="Basic and acidic residues" evidence="6">
    <location>
        <begin position="43"/>
        <end position="57"/>
    </location>
</feature>